<dbReference type="SUPFAM" id="SSF81296">
    <property type="entry name" value="E set domains"/>
    <property type="match status" value="1"/>
</dbReference>
<dbReference type="AlphaFoldDB" id="A0A9N9RU07"/>
<evidence type="ECO:0000256" key="1">
    <source>
        <dbReference type="SAM" id="SignalP"/>
    </source>
</evidence>
<evidence type="ECO:0000313" key="3">
    <source>
        <dbReference type="EMBL" id="CAG9803563.1"/>
    </source>
</evidence>
<protein>
    <recommendedName>
        <fullName evidence="2">MD-2-related lipid-recognition domain-containing protein</fullName>
    </recommendedName>
</protein>
<evidence type="ECO:0000313" key="4">
    <source>
        <dbReference type="Proteomes" id="UP001153620"/>
    </source>
</evidence>
<feature type="signal peptide" evidence="1">
    <location>
        <begin position="1"/>
        <end position="18"/>
    </location>
</feature>
<dbReference type="OrthoDB" id="6489092at2759"/>
<reference evidence="3" key="2">
    <citation type="submission" date="2022-10" db="EMBL/GenBank/DDBJ databases">
        <authorList>
            <consortium name="ENA_rothamsted_submissions"/>
            <consortium name="culmorum"/>
            <person name="King R."/>
        </authorList>
    </citation>
    <scope>NUCLEOTIDE SEQUENCE</scope>
</reference>
<keyword evidence="1" id="KW-0732">Signal</keyword>
<feature type="domain" description="MD-2-related lipid-recognition" evidence="2">
    <location>
        <begin position="34"/>
        <end position="146"/>
    </location>
</feature>
<feature type="chain" id="PRO_5040495464" description="MD-2-related lipid-recognition domain-containing protein" evidence="1">
    <location>
        <begin position="19"/>
        <end position="155"/>
    </location>
</feature>
<proteinExistence type="predicted"/>
<dbReference type="InterPro" id="IPR014756">
    <property type="entry name" value="Ig_E-set"/>
</dbReference>
<gene>
    <name evidence="3" type="ORF">CHIRRI_LOCUS6461</name>
</gene>
<dbReference type="Gene3D" id="2.60.40.770">
    <property type="match status" value="1"/>
</dbReference>
<dbReference type="Pfam" id="PF02221">
    <property type="entry name" value="E1_DerP2_DerF2"/>
    <property type="match status" value="1"/>
</dbReference>
<dbReference type="EMBL" id="OU895878">
    <property type="protein sequence ID" value="CAG9803563.1"/>
    <property type="molecule type" value="Genomic_DNA"/>
</dbReference>
<name>A0A9N9RU07_9DIPT</name>
<evidence type="ECO:0000259" key="2">
    <source>
        <dbReference type="Pfam" id="PF02221"/>
    </source>
</evidence>
<dbReference type="Proteomes" id="UP001153620">
    <property type="component" value="Chromosome 2"/>
</dbReference>
<reference evidence="3" key="1">
    <citation type="submission" date="2022-01" db="EMBL/GenBank/DDBJ databases">
        <authorList>
            <person name="King R."/>
        </authorList>
    </citation>
    <scope>NUCLEOTIDE SEQUENCE</scope>
</reference>
<accession>A0A9N9RU07</accession>
<keyword evidence="4" id="KW-1185">Reference proteome</keyword>
<organism evidence="3 4">
    <name type="scientific">Chironomus riparius</name>
    <dbReference type="NCBI Taxonomy" id="315576"/>
    <lineage>
        <taxon>Eukaryota</taxon>
        <taxon>Metazoa</taxon>
        <taxon>Ecdysozoa</taxon>
        <taxon>Arthropoda</taxon>
        <taxon>Hexapoda</taxon>
        <taxon>Insecta</taxon>
        <taxon>Pterygota</taxon>
        <taxon>Neoptera</taxon>
        <taxon>Endopterygota</taxon>
        <taxon>Diptera</taxon>
        <taxon>Nematocera</taxon>
        <taxon>Chironomoidea</taxon>
        <taxon>Chironomidae</taxon>
        <taxon>Chironominae</taxon>
        <taxon>Chironomus</taxon>
    </lineage>
</organism>
<sequence>MKYLFCLIIALSFGLYQAFWTECPGSGVIGPDSITSPNCTIDRCRVTRGQLLSADILVTWSGSHSELRTRITAFLLGIGINLPIDYPFDNVCNVLMLPDGSSLSCPTVPNVQNRIPLEMLISSAYPAMNNARVQVDFFDGSERVACGLLTAVDIL</sequence>
<dbReference type="InterPro" id="IPR003172">
    <property type="entry name" value="ML_dom"/>
</dbReference>